<evidence type="ECO:0000313" key="3">
    <source>
        <dbReference type="Proteomes" id="UP001241926"/>
    </source>
</evidence>
<evidence type="ECO:0000256" key="1">
    <source>
        <dbReference type="SAM" id="MobiDB-lite"/>
    </source>
</evidence>
<sequence>MSAKLAEVRSALARLHGSVESLRSADGDSPYIRRLMNDLDRFRVDLEDMPVSAARKVRAEARELVPIPVHDSPLEHTPWPDADDEGIGGHRR</sequence>
<dbReference type="Proteomes" id="UP001241926">
    <property type="component" value="Unassembled WGS sequence"/>
</dbReference>
<proteinExistence type="predicted"/>
<protein>
    <submittedName>
        <fullName evidence="2">Uncharacterized protein</fullName>
    </submittedName>
</protein>
<dbReference type="EMBL" id="JASJUS010000027">
    <property type="protein sequence ID" value="MDL2079811.1"/>
    <property type="molecule type" value="Genomic_DNA"/>
</dbReference>
<dbReference type="RefSeq" id="WP_141689533.1">
    <property type="nucleotide sequence ID" value="NZ_JASJUS010000027.1"/>
</dbReference>
<name>A0ABT7J600_9ACTN</name>
<evidence type="ECO:0000313" key="2">
    <source>
        <dbReference type="EMBL" id="MDL2079811.1"/>
    </source>
</evidence>
<gene>
    <name evidence="2" type="ORF">QNN03_25545</name>
</gene>
<accession>A0ABT7J600</accession>
<reference evidence="2 3" key="1">
    <citation type="submission" date="2023-05" db="EMBL/GenBank/DDBJ databases">
        <title>Streptomyces fuscus sp. nov., a brown-black pigment producing actinomyces isolated from dry sand of Sea duck farm.</title>
        <authorList>
            <person name="Xie J."/>
            <person name="Shen N."/>
        </authorList>
    </citation>
    <scope>NUCLEOTIDE SEQUENCE [LARGE SCALE GENOMIC DNA]</scope>
    <source>
        <strain evidence="2 3">GXMU-J15</strain>
    </source>
</reference>
<comment type="caution">
    <text evidence="2">The sequence shown here is derived from an EMBL/GenBank/DDBJ whole genome shotgun (WGS) entry which is preliminary data.</text>
</comment>
<organism evidence="2 3">
    <name type="scientific">Streptomyces fuscus</name>
    <dbReference type="NCBI Taxonomy" id="3048495"/>
    <lineage>
        <taxon>Bacteria</taxon>
        <taxon>Bacillati</taxon>
        <taxon>Actinomycetota</taxon>
        <taxon>Actinomycetes</taxon>
        <taxon>Kitasatosporales</taxon>
        <taxon>Streptomycetaceae</taxon>
        <taxon>Streptomyces</taxon>
    </lineage>
</organism>
<keyword evidence="3" id="KW-1185">Reference proteome</keyword>
<feature type="region of interest" description="Disordered" evidence="1">
    <location>
        <begin position="68"/>
        <end position="92"/>
    </location>
</feature>